<dbReference type="SUPFAM" id="SSF52540">
    <property type="entry name" value="P-loop containing nucleoside triphosphate hydrolases"/>
    <property type="match status" value="1"/>
</dbReference>
<dbReference type="Proteomes" id="UP000439994">
    <property type="component" value="Unassembled WGS sequence"/>
</dbReference>
<evidence type="ECO:0000259" key="6">
    <source>
        <dbReference type="PROSITE" id="PS51194"/>
    </source>
</evidence>
<evidence type="ECO:0000256" key="3">
    <source>
        <dbReference type="ARBA" id="ARBA00022806"/>
    </source>
</evidence>
<dbReference type="InterPro" id="IPR011545">
    <property type="entry name" value="DEAD/DEAH_box_helicase_dom"/>
</dbReference>
<name>A0A6N8FDU5_9GAMM</name>
<comment type="caution">
    <text evidence="7">The sequence shown here is derived from an EMBL/GenBank/DDBJ whole genome shotgun (WGS) entry which is preliminary data.</text>
</comment>
<keyword evidence="1" id="KW-0547">Nucleotide-binding</keyword>
<evidence type="ECO:0000313" key="8">
    <source>
        <dbReference type="Proteomes" id="UP000439994"/>
    </source>
</evidence>
<dbReference type="PANTHER" id="PTHR43519:SF1">
    <property type="entry name" value="ATP-DEPENDENT RNA HELICASE HRPB"/>
    <property type="match status" value="1"/>
</dbReference>
<dbReference type="GO" id="GO:0004386">
    <property type="term" value="F:helicase activity"/>
    <property type="evidence" value="ECO:0007669"/>
    <property type="project" value="UniProtKB-KW"/>
</dbReference>
<proteinExistence type="predicted"/>
<dbReference type="SMART" id="SM00490">
    <property type="entry name" value="HELICc"/>
    <property type="match status" value="1"/>
</dbReference>
<dbReference type="RefSeq" id="WP_155696355.1">
    <property type="nucleotide sequence ID" value="NZ_WOCD01000005.1"/>
</dbReference>
<dbReference type="Pfam" id="PF00271">
    <property type="entry name" value="Helicase_C"/>
    <property type="match status" value="1"/>
</dbReference>
<feature type="domain" description="Helicase ATP-binding" evidence="5">
    <location>
        <begin position="16"/>
        <end position="174"/>
    </location>
</feature>
<evidence type="ECO:0000256" key="2">
    <source>
        <dbReference type="ARBA" id="ARBA00022801"/>
    </source>
</evidence>
<dbReference type="InterPro" id="IPR014001">
    <property type="entry name" value="Helicase_ATP-bd"/>
</dbReference>
<dbReference type="Pfam" id="PF00270">
    <property type="entry name" value="DEAD"/>
    <property type="match status" value="1"/>
</dbReference>
<dbReference type="CDD" id="cd18791">
    <property type="entry name" value="SF2_C_RHA"/>
    <property type="match status" value="1"/>
</dbReference>
<dbReference type="OrthoDB" id="9805617at2"/>
<sequence length="521" mass="57338">MSLQSLPVDQIFPELCSLLKQQTRLVLQAEPGAGKSTRLPLLLVKEGENLSGQFSPNNQIIILEPRRVAARQIAHYLAKQLNEKVGQTIGLAMRGENHTSSQTVLTVVTDGVLVKMLQQDPELSGIGLVIFDEFHERSLSSDLALALSMDCQQLNENLALLIMSATIDIKNISEQLDASVISAAGRQFPIEYRYVPSELIPTADNIVSAIKTALAETHSSILVFLPGMADIKRVSSYIASHLPNNTEVHSLFGGLSIDQQVKAIEPAPKGKRKIVLATNIAQTSLTIDGIDVVIDSGQEKVNVYQPRINADTLISQAISKSSAAQRAGRAGRLRPGVCYRLGSEEHWGRKPTFDVAEIERSDLSQLLLEITLWGSQFDDLFWASKPEISALKAAEKKLVALQYLERSQTEVKKLGHEASTENAQSKLITTTLSTQYQSFGSDIRLTRLLSYAKQMGPVFIQTGCYLSAWLDVGLNDSQIRIPENISDMLSVNPAKPDKMPTRVAKQYRKIATKLSIETVKR</sequence>
<dbReference type="PROSITE" id="PS51194">
    <property type="entry name" value="HELICASE_CTER"/>
    <property type="match status" value="1"/>
</dbReference>
<dbReference type="PANTHER" id="PTHR43519">
    <property type="entry name" value="ATP-DEPENDENT RNA HELICASE HRPB"/>
    <property type="match status" value="1"/>
</dbReference>
<dbReference type="AlphaFoldDB" id="A0A6N8FDU5"/>
<dbReference type="InterPro" id="IPR049614">
    <property type="entry name" value="HrpB_DEXH"/>
</dbReference>
<dbReference type="InterPro" id="IPR001650">
    <property type="entry name" value="Helicase_C-like"/>
</dbReference>
<evidence type="ECO:0000256" key="1">
    <source>
        <dbReference type="ARBA" id="ARBA00022741"/>
    </source>
</evidence>
<dbReference type="GO" id="GO:0003676">
    <property type="term" value="F:nucleic acid binding"/>
    <property type="evidence" value="ECO:0007669"/>
    <property type="project" value="InterPro"/>
</dbReference>
<feature type="domain" description="Helicase C-terminal" evidence="6">
    <location>
        <begin position="209"/>
        <end position="374"/>
    </location>
</feature>
<dbReference type="GO" id="GO:0005524">
    <property type="term" value="F:ATP binding"/>
    <property type="evidence" value="ECO:0007669"/>
    <property type="project" value="UniProtKB-KW"/>
</dbReference>
<dbReference type="EMBL" id="WOCD01000005">
    <property type="protein sequence ID" value="MUH73150.1"/>
    <property type="molecule type" value="Genomic_DNA"/>
</dbReference>
<gene>
    <name evidence="7" type="ORF">GNP35_12075</name>
</gene>
<dbReference type="CDD" id="cd17990">
    <property type="entry name" value="DEXHc_HrpB"/>
    <property type="match status" value="1"/>
</dbReference>
<keyword evidence="4" id="KW-0067">ATP-binding</keyword>
<keyword evidence="3 7" id="KW-0347">Helicase</keyword>
<keyword evidence="8" id="KW-1185">Reference proteome</keyword>
<dbReference type="Gene3D" id="3.40.50.300">
    <property type="entry name" value="P-loop containing nucleotide triphosphate hydrolases"/>
    <property type="match status" value="2"/>
</dbReference>
<accession>A0A6N8FDU5</accession>
<evidence type="ECO:0000313" key="7">
    <source>
        <dbReference type="EMBL" id="MUH73150.1"/>
    </source>
</evidence>
<dbReference type="GO" id="GO:0016787">
    <property type="term" value="F:hydrolase activity"/>
    <property type="evidence" value="ECO:0007669"/>
    <property type="project" value="UniProtKB-KW"/>
</dbReference>
<organism evidence="7 8">
    <name type="scientific">Psychrosphaera haliotis</name>
    <dbReference type="NCBI Taxonomy" id="555083"/>
    <lineage>
        <taxon>Bacteria</taxon>
        <taxon>Pseudomonadati</taxon>
        <taxon>Pseudomonadota</taxon>
        <taxon>Gammaproteobacteria</taxon>
        <taxon>Alteromonadales</taxon>
        <taxon>Pseudoalteromonadaceae</taxon>
        <taxon>Psychrosphaera</taxon>
    </lineage>
</organism>
<protein>
    <submittedName>
        <fullName evidence="7">DEAD/DEAH box helicase</fullName>
    </submittedName>
</protein>
<dbReference type="InterPro" id="IPR027417">
    <property type="entry name" value="P-loop_NTPase"/>
</dbReference>
<evidence type="ECO:0000256" key="4">
    <source>
        <dbReference type="ARBA" id="ARBA00022840"/>
    </source>
</evidence>
<dbReference type="SMART" id="SM00487">
    <property type="entry name" value="DEXDc"/>
    <property type="match status" value="1"/>
</dbReference>
<reference evidence="7 8" key="1">
    <citation type="submission" date="2019-11" db="EMBL/GenBank/DDBJ databases">
        <title>P. haliotis isolates from Z. marina roots.</title>
        <authorList>
            <person name="Cohen M."/>
            <person name="Jospin G."/>
            <person name="Eisen J.A."/>
            <person name="Coil D.A."/>
        </authorList>
    </citation>
    <scope>NUCLEOTIDE SEQUENCE [LARGE SCALE GENOMIC DNA]</scope>
    <source>
        <strain evidence="7 8">UCD-MCMsp1aY</strain>
    </source>
</reference>
<evidence type="ECO:0000259" key="5">
    <source>
        <dbReference type="PROSITE" id="PS51192"/>
    </source>
</evidence>
<dbReference type="PROSITE" id="PS51192">
    <property type="entry name" value="HELICASE_ATP_BIND_1"/>
    <property type="match status" value="1"/>
</dbReference>
<keyword evidence="2" id="KW-0378">Hydrolase</keyword>